<evidence type="ECO:0000256" key="1">
    <source>
        <dbReference type="SAM" id="MobiDB-lite"/>
    </source>
</evidence>
<keyword evidence="2" id="KW-0472">Membrane</keyword>
<dbReference type="Proteomes" id="UP000499080">
    <property type="component" value="Unassembled WGS sequence"/>
</dbReference>
<name>A0A4Y2VUR7_ARAVE</name>
<feature type="transmembrane region" description="Helical" evidence="2">
    <location>
        <begin position="12"/>
        <end position="30"/>
    </location>
</feature>
<protein>
    <submittedName>
        <fullName evidence="3">Uncharacterized protein</fullName>
    </submittedName>
</protein>
<keyword evidence="4" id="KW-1185">Reference proteome</keyword>
<organism evidence="3 4">
    <name type="scientific">Araneus ventricosus</name>
    <name type="common">Orbweaver spider</name>
    <name type="synonym">Epeira ventricosa</name>
    <dbReference type="NCBI Taxonomy" id="182803"/>
    <lineage>
        <taxon>Eukaryota</taxon>
        <taxon>Metazoa</taxon>
        <taxon>Ecdysozoa</taxon>
        <taxon>Arthropoda</taxon>
        <taxon>Chelicerata</taxon>
        <taxon>Arachnida</taxon>
        <taxon>Araneae</taxon>
        <taxon>Araneomorphae</taxon>
        <taxon>Entelegynae</taxon>
        <taxon>Araneoidea</taxon>
        <taxon>Araneidae</taxon>
        <taxon>Araneus</taxon>
    </lineage>
</organism>
<evidence type="ECO:0000256" key="2">
    <source>
        <dbReference type="SAM" id="Phobius"/>
    </source>
</evidence>
<proteinExistence type="predicted"/>
<gene>
    <name evidence="3" type="ORF">AVEN_192221_1</name>
</gene>
<accession>A0A4Y2VUR7</accession>
<feature type="region of interest" description="Disordered" evidence="1">
    <location>
        <begin position="62"/>
        <end position="105"/>
    </location>
</feature>
<keyword evidence="2" id="KW-0812">Transmembrane</keyword>
<dbReference type="EMBL" id="BGPR01050521">
    <property type="protein sequence ID" value="GBO27507.1"/>
    <property type="molecule type" value="Genomic_DNA"/>
</dbReference>
<evidence type="ECO:0000313" key="3">
    <source>
        <dbReference type="EMBL" id="GBO27507.1"/>
    </source>
</evidence>
<comment type="caution">
    <text evidence="3">The sequence shown here is derived from an EMBL/GenBank/DDBJ whole genome shotgun (WGS) entry which is preliminary data.</text>
</comment>
<evidence type="ECO:0000313" key="4">
    <source>
        <dbReference type="Proteomes" id="UP000499080"/>
    </source>
</evidence>
<feature type="compositionally biased region" description="Acidic residues" evidence="1">
    <location>
        <begin position="68"/>
        <end position="105"/>
    </location>
</feature>
<reference evidence="3 4" key="1">
    <citation type="journal article" date="2019" name="Sci. Rep.">
        <title>Orb-weaving spider Araneus ventricosus genome elucidates the spidroin gene catalogue.</title>
        <authorList>
            <person name="Kono N."/>
            <person name="Nakamura H."/>
            <person name="Ohtoshi R."/>
            <person name="Moran D.A.P."/>
            <person name="Shinohara A."/>
            <person name="Yoshida Y."/>
            <person name="Fujiwara M."/>
            <person name="Mori M."/>
            <person name="Tomita M."/>
            <person name="Arakawa K."/>
        </authorList>
    </citation>
    <scope>NUCLEOTIDE SEQUENCE [LARGE SCALE GENOMIC DNA]</scope>
</reference>
<keyword evidence="2" id="KW-1133">Transmembrane helix</keyword>
<sequence length="120" mass="13594">MKVTASGLGPMNWAMNYIISGVTTLFQGFVRRFMQNKIRSHIAERLPNYQFPVEGGNIDITEVPEITEPPEETEAPEEIPEDTEAPEEIPEETEAPEEVTESPEEEALEALQLFKYLDLI</sequence>
<dbReference type="AlphaFoldDB" id="A0A4Y2VUR7"/>
<dbReference type="OrthoDB" id="6419576at2759"/>